<name>A0A6B7Q4K7_KLEPN</name>
<dbReference type="AlphaFoldDB" id="A0A6B7Q4K7"/>
<reference evidence="1" key="1">
    <citation type="submission" date="2019-08" db="EMBL/GenBank/DDBJ databases">
        <authorList>
            <person name="Xu Y."/>
        </authorList>
    </citation>
    <scope>NUCLEOTIDE SEQUENCE</scope>
    <source>
        <strain evidence="1">08291</strain>
        <plasmid evidence="1">pW08291-tetA</plasmid>
    </source>
</reference>
<keyword evidence="1" id="KW-0614">Plasmid</keyword>
<sequence>MIWLVFNQVFNQRQRVFIVLARGIAPRRGTMLTRLFAAWIASVYIIL</sequence>
<protein>
    <submittedName>
        <fullName evidence="1">Uncharacterized protein</fullName>
    </submittedName>
</protein>
<organism evidence="1">
    <name type="scientific">Klebsiella pneumoniae</name>
    <dbReference type="NCBI Taxonomy" id="573"/>
    <lineage>
        <taxon>Bacteria</taxon>
        <taxon>Pseudomonadati</taxon>
        <taxon>Pseudomonadota</taxon>
        <taxon>Gammaproteobacteria</taxon>
        <taxon>Enterobacterales</taxon>
        <taxon>Enterobacteriaceae</taxon>
        <taxon>Klebsiella/Raoultella group</taxon>
        <taxon>Klebsiella</taxon>
        <taxon>Klebsiella pneumoniae complex</taxon>
    </lineage>
</organism>
<dbReference type="EMBL" id="MN310376">
    <property type="protein sequence ID" value="QFX77441.1"/>
    <property type="molecule type" value="Genomic_DNA"/>
</dbReference>
<proteinExistence type="predicted"/>
<geneLocation type="plasmid" evidence="1">
    <name>pW08291-tetA</name>
</geneLocation>
<accession>A0A6B7Q4K7</accession>
<evidence type="ECO:0000313" key="1">
    <source>
        <dbReference type="EMBL" id="QFX77441.1"/>
    </source>
</evidence>